<dbReference type="Pfam" id="PF04675">
    <property type="entry name" value="DNA_ligase_A_N"/>
    <property type="match status" value="1"/>
</dbReference>
<comment type="subcellular location">
    <subcellularLocation>
        <location evidence="1">Nucleus</location>
    </subcellularLocation>
</comment>
<dbReference type="Pfam" id="PF01068">
    <property type="entry name" value="DNA_ligase_A_M"/>
    <property type="match status" value="1"/>
</dbReference>
<dbReference type="InterPro" id="IPR012308">
    <property type="entry name" value="DNA_ligase_ATP-dep_N"/>
</dbReference>
<evidence type="ECO:0000256" key="3">
    <source>
        <dbReference type="ARBA" id="ARBA00022598"/>
    </source>
</evidence>
<dbReference type="GO" id="GO:0071897">
    <property type="term" value="P:DNA biosynthetic process"/>
    <property type="evidence" value="ECO:0007669"/>
    <property type="project" value="InterPro"/>
</dbReference>
<evidence type="ECO:0000256" key="6">
    <source>
        <dbReference type="ARBA" id="ARBA00022840"/>
    </source>
</evidence>
<evidence type="ECO:0000259" key="12">
    <source>
        <dbReference type="PROSITE" id="PS50160"/>
    </source>
</evidence>
<feature type="region of interest" description="Disordered" evidence="11">
    <location>
        <begin position="760"/>
        <end position="804"/>
    </location>
</feature>
<evidence type="ECO:0000313" key="14">
    <source>
        <dbReference type="Proteomes" id="UP000076738"/>
    </source>
</evidence>
<feature type="domain" description="ATP-dependent DNA ligase family profile" evidence="12">
    <location>
        <begin position="476"/>
        <end position="639"/>
    </location>
</feature>
<dbReference type="Pfam" id="PF04679">
    <property type="entry name" value="DNA_ligase_A_C"/>
    <property type="match status" value="1"/>
</dbReference>
<dbReference type="GO" id="GO:0003910">
    <property type="term" value="F:DNA ligase (ATP) activity"/>
    <property type="evidence" value="ECO:0007669"/>
    <property type="project" value="UniProtKB-EC"/>
</dbReference>
<evidence type="ECO:0000256" key="2">
    <source>
        <dbReference type="ARBA" id="ARBA00007572"/>
    </source>
</evidence>
<dbReference type="AlphaFoldDB" id="A0A167J894"/>
<comment type="similarity">
    <text evidence="2 10">Belongs to the ATP-dependent DNA ligase family.</text>
</comment>
<dbReference type="PROSITE" id="PS50160">
    <property type="entry name" value="DNA_LIGASE_A3"/>
    <property type="match status" value="1"/>
</dbReference>
<keyword evidence="14" id="KW-1185">Reference proteome</keyword>
<dbReference type="Gene3D" id="2.40.50.140">
    <property type="entry name" value="Nucleic acid-binding proteins"/>
    <property type="match status" value="1"/>
</dbReference>
<dbReference type="EC" id="6.5.1.1" evidence="9"/>
<gene>
    <name evidence="13" type="ORF">CALVIDRAFT_518989</name>
</gene>
<dbReference type="PANTHER" id="PTHR45674">
    <property type="entry name" value="DNA LIGASE 1/3 FAMILY MEMBER"/>
    <property type="match status" value="1"/>
</dbReference>
<dbReference type="GO" id="GO:0003677">
    <property type="term" value="F:DNA binding"/>
    <property type="evidence" value="ECO:0007669"/>
    <property type="project" value="InterPro"/>
</dbReference>
<dbReference type="SUPFAM" id="SSF56091">
    <property type="entry name" value="DNA ligase/mRNA capping enzyme, catalytic domain"/>
    <property type="match status" value="1"/>
</dbReference>
<evidence type="ECO:0000256" key="4">
    <source>
        <dbReference type="ARBA" id="ARBA00022705"/>
    </source>
</evidence>
<accession>A0A167J894</accession>
<dbReference type="InterPro" id="IPR000977">
    <property type="entry name" value="DNA_ligase_ATP-dep"/>
</dbReference>
<dbReference type="GO" id="GO:0006273">
    <property type="term" value="P:lagging strand elongation"/>
    <property type="evidence" value="ECO:0007669"/>
    <property type="project" value="TreeGrafter"/>
</dbReference>
<protein>
    <recommendedName>
        <fullName evidence="9">DNA ligase</fullName>
        <ecNumber evidence="9">6.5.1.1</ecNumber>
    </recommendedName>
</protein>
<dbReference type="FunFam" id="3.30.470.30:FF:000002">
    <property type="entry name" value="DNA ligase"/>
    <property type="match status" value="1"/>
</dbReference>
<dbReference type="SUPFAM" id="SSF50249">
    <property type="entry name" value="Nucleic acid-binding proteins"/>
    <property type="match status" value="1"/>
</dbReference>
<dbReference type="SUPFAM" id="SSF117018">
    <property type="entry name" value="ATP-dependent DNA ligase DNA-binding domain"/>
    <property type="match status" value="1"/>
</dbReference>
<dbReference type="STRING" id="1330018.A0A167J894"/>
<dbReference type="Gene3D" id="3.30.470.30">
    <property type="entry name" value="DNA ligase/mRNA capping enzyme"/>
    <property type="match status" value="1"/>
</dbReference>
<dbReference type="InterPro" id="IPR036599">
    <property type="entry name" value="DNA_ligase_N_sf"/>
</dbReference>
<dbReference type="GO" id="GO:0005634">
    <property type="term" value="C:nucleus"/>
    <property type="evidence" value="ECO:0007669"/>
    <property type="project" value="UniProtKB-SubCell"/>
</dbReference>
<proteinExistence type="inferred from homology"/>
<keyword evidence="9" id="KW-0227">DNA damage</keyword>
<sequence length="804" mass="88786">MDLDAMRAEEARWRSATAAVAHAKEVIKEEVSSIASLREESGSPSKAAPRQHINLAMPKSKPTVMTFPDLLVDPLLTTPEVCPWPSATTPFSFLSHALVSLSGTRSRILILNILTNTLRYIIAHDPASLTAAVYLLSNSLGPTYQPNTELNIGGSVLSKALLSTTSLTQAKLRRLYQKHGDPGDVAFYAKTSVRTLIPPSPLTVQGMYDKLLAIAGSKGQGVVKRKEEIVSGLLVQAQGEEVRWVYRILSMNLRVGAVRNTLLQAVARAFALSPPADLVQKDGEEDYVAENLRSQVIAPPEGKKKVPVDDARVRATEILLKSEGTVKRTYAQHPNYGHIINGLLNGRLGELPDKVPLTVGVPLLPTLGSPMRSLEEIYDRLSGLPFSAEMKYDGQRAQVHVCVIDQRASVRVFSRHLEDMTDKYPDILAMLASILARDPSLHSFILDAEVVALDPATGALKTFQELSNRARKDVKLEDVKVSVGLFVFDLLYLNGQPLLSETFRQRRATLRQRLPPYIPQDVRLSARLEWAENVDSEDGEDVVLEFWERAVAGKYEGLMIKILDSGEVIDDEIGKKNGSRRKPLPATYEPDKRTMAWLKLKKDYVLTTGDSLDLIPIGAWHGNGRKAAWWSPILLAVWDENEGRPVALCKCMSGFTDVFYKKLNEKYPDGSETCSRTPLWDVETGGYSPTVYFNPHEVWEVRGADITVSPTSVTAKGLIDPSRGLSLRFPRFMKLREDKGIENASTPEDIARMYRTQEGRVGGAGGRVEPGMDDGELVDVELESEAVEESESEEDPTEPVLASG</sequence>
<dbReference type="PANTHER" id="PTHR45674:SF9">
    <property type="entry name" value="DNA LIGASE 3"/>
    <property type="match status" value="1"/>
</dbReference>
<keyword evidence="9" id="KW-0234">DNA repair</keyword>
<dbReference type="CDD" id="cd07900">
    <property type="entry name" value="Adenylation_DNA_ligase_I_Euk"/>
    <property type="match status" value="1"/>
</dbReference>
<dbReference type="Proteomes" id="UP000076738">
    <property type="component" value="Unassembled WGS sequence"/>
</dbReference>
<dbReference type="Gene3D" id="1.10.3260.10">
    <property type="entry name" value="DNA ligase, ATP-dependent, N-terminal domain"/>
    <property type="match status" value="1"/>
</dbReference>
<dbReference type="EMBL" id="KV417302">
    <property type="protein sequence ID" value="KZO93337.1"/>
    <property type="molecule type" value="Genomic_DNA"/>
</dbReference>
<dbReference type="PROSITE" id="PS00697">
    <property type="entry name" value="DNA_LIGASE_A1"/>
    <property type="match status" value="1"/>
</dbReference>
<evidence type="ECO:0000256" key="9">
    <source>
        <dbReference type="RuleBase" id="RU000617"/>
    </source>
</evidence>
<comment type="catalytic activity">
    <reaction evidence="8 9">
        <text>ATP + (deoxyribonucleotide)n-3'-hydroxyl + 5'-phospho-(deoxyribonucleotide)m = (deoxyribonucleotide)n+m + AMP + diphosphate.</text>
        <dbReference type="EC" id="6.5.1.1"/>
    </reaction>
</comment>
<keyword evidence="3 9" id="KW-0436">Ligase</keyword>
<evidence type="ECO:0000256" key="7">
    <source>
        <dbReference type="ARBA" id="ARBA00023242"/>
    </source>
</evidence>
<evidence type="ECO:0000256" key="5">
    <source>
        <dbReference type="ARBA" id="ARBA00022741"/>
    </source>
</evidence>
<evidence type="ECO:0000256" key="8">
    <source>
        <dbReference type="ARBA" id="ARBA00034003"/>
    </source>
</evidence>
<dbReference type="InterPro" id="IPR012310">
    <property type="entry name" value="DNA_ligase_ATP-dep_cent"/>
</dbReference>
<dbReference type="InterPro" id="IPR016059">
    <property type="entry name" value="DNA_ligase_ATP-dep_CS"/>
</dbReference>
<evidence type="ECO:0000256" key="1">
    <source>
        <dbReference type="ARBA" id="ARBA00004123"/>
    </source>
</evidence>
<dbReference type="CDD" id="cd07969">
    <property type="entry name" value="OBF_DNA_ligase_I"/>
    <property type="match status" value="1"/>
</dbReference>
<keyword evidence="4" id="KW-0235">DNA replication</keyword>
<keyword evidence="6 9" id="KW-0067">ATP-binding</keyword>
<keyword evidence="5 9" id="KW-0547">Nucleotide-binding</keyword>
<organism evidence="13 14">
    <name type="scientific">Calocera viscosa (strain TUFC12733)</name>
    <dbReference type="NCBI Taxonomy" id="1330018"/>
    <lineage>
        <taxon>Eukaryota</taxon>
        <taxon>Fungi</taxon>
        <taxon>Dikarya</taxon>
        <taxon>Basidiomycota</taxon>
        <taxon>Agaricomycotina</taxon>
        <taxon>Dacrymycetes</taxon>
        <taxon>Dacrymycetales</taxon>
        <taxon>Dacrymycetaceae</taxon>
        <taxon>Calocera</taxon>
    </lineage>
</organism>
<evidence type="ECO:0000256" key="10">
    <source>
        <dbReference type="RuleBase" id="RU004196"/>
    </source>
</evidence>
<evidence type="ECO:0000256" key="11">
    <source>
        <dbReference type="SAM" id="MobiDB-lite"/>
    </source>
</evidence>
<keyword evidence="7" id="KW-0539">Nucleus</keyword>
<dbReference type="OrthoDB" id="206088at2759"/>
<feature type="compositionally biased region" description="Acidic residues" evidence="11">
    <location>
        <begin position="771"/>
        <end position="797"/>
    </location>
</feature>
<dbReference type="InterPro" id="IPR012340">
    <property type="entry name" value="NA-bd_OB-fold"/>
</dbReference>
<dbReference type="Gene3D" id="3.30.1490.70">
    <property type="match status" value="1"/>
</dbReference>
<dbReference type="NCBIfam" id="TIGR00574">
    <property type="entry name" value="dnl1"/>
    <property type="match status" value="1"/>
</dbReference>
<keyword evidence="9" id="KW-0233">DNA recombination</keyword>
<dbReference type="GO" id="GO:0006310">
    <property type="term" value="P:DNA recombination"/>
    <property type="evidence" value="ECO:0007669"/>
    <property type="project" value="UniProtKB-KW"/>
</dbReference>
<dbReference type="GO" id="GO:0006281">
    <property type="term" value="P:DNA repair"/>
    <property type="evidence" value="ECO:0007669"/>
    <property type="project" value="UniProtKB-KW"/>
</dbReference>
<dbReference type="GO" id="GO:0005524">
    <property type="term" value="F:ATP binding"/>
    <property type="evidence" value="ECO:0007669"/>
    <property type="project" value="UniProtKB-KW"/>
</dbReference>
<reference evidence="13 14" key="1">
    <citation type="journal article" date="2016" name="Mol. Biol. Evol.">
        <title>Comparative Genomics of Early-Diverging Mushroom-Forming Fungi Provides Insights into the Origins of Lignocellulose Decay Capabilities.</title>
        <authorList>
            <person name="Nagy L.G."/>
            <person name="Riley R."/>
            <person name="Tritt A."/>
            <person name="Adam C."/>
            <person name="Daum C."/>
            <person name="Floudas D."/>
            <person name="Sun H."/>
            <person name="Yadav J.S."/>
            <person name="Pangilinan J."/>
            <person name="Larsson K.H."/>
            <person name="Matsuura K."/>
            <person name="Barry K."/>
            <person name="Labutti K."/>
            <person name="Kuo R."/>
            <person name="Ohm R.A."/>
            <person name="Bhattacharya S.S."/>
            <person name="Shirouzu T."/>
            <person name="Yoshinaga Y."/>
            <person name="Martin F.M."/>
            <person name="Grigoriev I.V."/>
            <person name="Hibbett D.S."/>
        </authorList>
    </citation>
    <scope>NUCLEOTIDE SEQUENCE [LARGE SCALE GENOMIC DNA]</scope>
    <source>
        <strain evidence="13 14">TUFC12733</strain>
    </source>
</reference>
<evidence type="ECO:0000313" key="13">
    <source>
        <dbReference type="EMBL" id="KZO93337.1"/>
    </source>
</evidence>
<name>A0A167J894_CALVF</name>
<dbReference type="InterPro" id="IPR050191">
    <property type="entry name" value="ATP-dep_DNA_ligase"/>
</dbReference>
<dbReference type="InterPro" id="IPR012309">
    <property type="entry name" value="DNA_ligase_ATP-dep_C"/>
</dbReference>